<dbReference type="Proteomes" id="UP001592528">
    <property type="component" value="Unassembled WGS sequence"/>
</dbReference>
<keyword evidence="4" id="KW-0274">FAD</keyword>
<protein>
    <submittedName>
        <fullName evidence="8">FAD-binding oxidoreductase</fullName>
    </submittedName>
</protein>
<dbReference type="InterPro" id="IPR016166">
    <property type="entry name" value="FAD-bd_PCMH"/>
</dbReference>
<dbReference type="InterPro" id="IPR036318">
    <property type="entry name" value="FAD-bd_PCMH-like_sf"/>
</dbReference>
<evidence type="ECO:0000259" key="7">
    <source>
        <dbReference type="PROSITE" id="PS51387"/>
    </source>
</evidence>
<organism evidence="8 9">
    <name type="scientific">Streptacidiphilus cavernicola</name>
    <dbReference type="NCBI Taxonomy" id="3342716"/>
    <lineage>
        <taxon>Bacteria</taxon>
        <taxon>Bacillati</taxon>
        <taxon>Actinomycetota</taxon>
        <taxon>Actinomycetes</taxon>
        <taxon>Kitasatosporales</taxon>
        <taxon>Streptomycetaceae</taxon>
        <taxon>Streptacidiphilus</taxon>
    </lineage>
</organism>
<proteinExistence type="inferred from homology"/>
<feature type="domain" description="FAD-binding PCMH-type" evidence="7">
    <location>
        <begin position="71"/>
        <end position="251"/>
    </location>
</feature>
<dbReference type="PROSITE" id="PS51318">
    <property type="entry name" value="TAT"/>
    <property type="match status" value="1"/>
</dbReference>
<evidence type="ECO:0000313" key="8">
    <source>
        <dbReference type="EMBL" id="MFC1402692.1"/>
    </source>
</evidence>
<dbReference type="Gene3D" id="3.40.462.20">
    <property type="match status" value="1"/>
</dbReference>
<keyword evidence="9" id="KW-1185">Reference proteome</keyword>
<dbReference type="InterPro" id="IPR006094">
    <property type="entry name" value="Oxid_FAD_bind_N"/>
</dbReference>
<dbReference type="SUPFAM" id="SSF56176">
    <property type="entry name" value="FAD-binding/transporter-associated domain-like"/>
    <property type="match status" value="1"/>
</dbReference>
<dbReference type="PROSITE" id="PS00862">
    <property type="entry name" value="OX2_COVAL_FAD"/>
    <property type="match status" value="1"/>
</dbReference>
<dbReference type="InterPro" id="IPR006093">
    <property type="entry name" value="Oxy_OxRdtase_FAD_BS"/>
</dbReference>
<dbReference type="InterPro" id="IPR006311">
    <property type="entry name" value="TAT_signal"/>
</dbReference>
<keyword evidence="3" id="KW-0285">Flavoprotein</keyword>
<dbReference type="PROSITE" id="PS51387">
    <property type="entry name" value="FAD_PCMH"/>
    <property type="match status" value="1"/>
</dbReference>
<evidence type="ECO:0000256" key="1">
    <source>
        <dbReference type="ARBA" id="ARBA00001974"/>
    </source>
</evidence>
<evidence type="ECO:0000256" key="5">
    <source>
        <dbReference type="ARBA" id="ARBA00023002"/>
    </source>
</evidence>
<name>A0ABV6UML0_9ACTN</name>
<sequence length="549" mass="58317">MSVDPSRRRVLGAAALTATAAVVAPAVLTPAGRAEAAAPAVRPQGEPRRLATVTPDDPRYEELVTGVNQRWVGTPGQVYVPGSTADVVTAVRETVRAGRRLSIRSGGHCLADLVFNAEVESVVDLSTMTAVSYDPTLRAFEVEAGATLLNVYDALYKGWGVTIPGGLCYSVGIGGHVSGGGFGLLSRSHGLTVDHLYGIEVVVVDAQGEVRVVTATREADDPNRDLWWGYSGGGGGNFGVITRYWFRSPDATGTDPGRQLVTPPEAVLISAVRIPWTTLTEDRFAALLRNTGAWFEANSAPDSRYTALSGSFSLTHRSSGSVTVVTQIDAGLPDAVQLLDSYLTAILDGVGVDPAALPAPLRLPWLRATRYLGTASAIGDNPAVRSDNHSAYLLKGFTEEQAAVVYRYLTSDQISNPNAMVVINLVGGRIGAVAPQDTAVAQRAAVLKVLYQSLWTDPADDDANTAWATGLYREVYAGTGGVPVPDGRTDGCYINYPDTALDGAASNTSGIPWSVLYHGVNYPRLQQVKARWDPTDFFRHPLSVRLPGQ</sequence>
<evidence type="ECO:0000256" key="6">
    <source>
        <dbReference type="SAM" id="SignalP"/>
    </source>
</evidence>
<dbReference type="InterPro" id="IPR050416">
    <property type="entry name" value="FAD-linked_Oxidoreductase"/>
</dbReference>
<dbReference type="InterPro" id="IPR016169">
    <property type="entry name" value="FAD-bd_PCMH_sub2"/>
</dbReference>
<comment type="cofactor">
    <cofactor evidence="1">
        <name>FAD</name>
        <dbReference type="ChEBI" id="CHEBI:57692"/>
    </cofactor>
</comment>
<evidence type="ECO:0000256" key="3">
    <source>
        <dbReference type="ARBA" id="ARBA00022630"/>
    </source>
</evidence>
<evidence type="ECO:0000256" key="4">
    <source>
        <dbReference type="ARBA" id="ARBA00022827"/>
    </source>
</evidence>
<evidence type="ECO:0000256" key="2">
    <source>
        <dbReference type="ARBA" id="ARBA00005466"/>
    </source>
</evidence>
<dbReference type="PANTHER" id="PTHR42973">
    <property type="entry name" value="BINDING OXIDOREDUCTASE, PUTATIVE (AFU_ORTHOLOGUE AFUA_1G17690)-RELATED"/>
    <property type="match status" value="1"/>
</dbReference>
<feature type="chain" id="PRO_5045927464" evidence="6">
    <location>
        <begin position="21"/>
        <end position="549"/>
    </location>
</feature>
<dbReference type="RefSeq" id="WP_030253205.1">
    <property type="nucleotide sequence ID" value="NZ_JBHEZZ010000007.1"/>
</dbReference>
<gene>
    <name evidence="8" type="ORF">ACEZDJ_15495</name>
</gene>
<dbReference type="PANTHER" id="PTHR42973:SF39">
    <property type="entry name" value="FAD-BINDING PCMH-TYPE DOMAIN-CONTAINING PROTEIN"/>
    <property type="match status" value="1"/>
</dbReference>
<comment type="caution">
    <text evidence="8">The sequence shown here is derived from an EMBL/GenBank/DDBJ whole genome shotgun (WGS) entry which is preliminary data.</text>
</comment>
<dbReference type="InterPro" id="IPR012951">
    <property type="entry name" value="BBE"/>
</dbReference>
<feature type="signal peptide" evidence="6">
    <location>
        <begin position="1"/>
        <end position="20"/>
    </location>
</feature>
<comment type="similarity">
    <text evidence="2">Belongs to the oxygen-dependent FAD-linked oxidoreductase family.</text>
</comment>
<keyword evidence="6" id="KW-0732">Signal</keyword>
<accession>A0ABV6UML0</accession>
<dbReference type="Pfam" id="PF01565">
    <property type="entry name" value="FAD_binding_4"/>
    <property type="match status" value="1"/>
</dbReference>
<dbReference type="Pfam" id="PF08031">
    <property type="entry name" value="BBE"/>
    <property type="match status" value="1"/>
</dbReference>
<reference evidence="8 9" key="1">
    <citation type="submission" date="2024-09" db="EMBL/GenBank/DDBJ databases">
        <authorList>
            <person name="Lee S.D."/>
        </authorList>
    </citation>
    <scope>NUCLEOTIDE SEQUENCE [LARGE SCALE GENOMIC DNA]</scope>
    <source>
        <strain evidence="8 9">N1-5</strain>
    </source>
</reference>
<dbReference type="Gene3D" id="3.30.465.10">
    <property type="match status" value="1"/>
</dbReference>
<keyword evidence="5" id="KW-0560">Oxidoreductase</keyword>
<dbReference type="EMBL" id="JBHEZZ010000007">
    <property type="protein sequence ID" value="MFC1402692.1"/>
    <property type="molecule type" value="Genomic_DNA"/>
</dbReference>
<evidence type="ECO:0000313" key="9">
    <source>
        <dbReference type="Proteomes" id="UP001592528"/>
    </source>
</evidence>